<feature type="chain" id="PRO_5038082942" description="Tetratricopeptide repeat protein" evidence="2">
    <location>
        <begin position="22"/>
        <end position="442"/>
    </location>
</feature>
<sequence length="442" mass="47172">MRRLPLLLTTVALCGTLAAFGALGREGPAPAPAPGADRRDAGTATAGTPDGDALGRGIAADQRHLRDTPQDAGGWARLGAEYVEQARLTADPSYYPKADEALARSLALRPADNVDALTALGALANARHLFSEARDFADRAIGLAPLHWQAYAVLADARTQLGDDAGATEAVQDLLDRHPGTASFTRAAYELEQHGRTDEARQALQQALDSSYDPADRAFCRYQIAELDQDSGRPGPAIAGYREALADDASFTPALAGRARAEAALGDPDAAVRDYTAAVARVPLPQYLLELGELQESLGHRAAAEEQYRLLTAEQQLAAANGVLDDLTLGRFQADHGDPAQAVALLRGEWERRRSVLVADALAWALHRQGKDEEALPLAGQARRHGWRNALFAYHQGEIERALGRPDAAREHLAEALRLDPHFSPLHAPQARSALAALGGTP</sequence>
<evidence type="ECO:0000256" key="2">
    <source>
        <dbReference type="SAM" id="SignalP"/>
    </source>
</evidence>
<feature type="signal peptide" evidence="2">
    <location>
        <begin position="1"/>
        <end position="21"/>
    </location>
</feature>
<dbReference type="AlphaFoldDB" id="A0A919GCT9"/>
<dbReference type="InterPro" id="IPR019734">
    <property type="entry name" value="TPR_rpt"/>
</dbReference>
<proteinExistence type="predicted"/>
<evidence type="ECO:0000256" key="1">
    <source>
        <dbReference type="SAM" id="MobiDB-lite"/>
    </source>
</evidence>
<evidence type="ECO:0008006" key="5">
    <source>
        <dbReference type="Google" id="ProtNLM"/>
    </source>
</evidence>
<dbReference type="Pfam" id="PF13432">
    <property type="entry name" value="TPR_16"/>
    <property type="match status" value="2"/>
</dbReference>
<comment type="caution">
    <text evidence="3">The sequence shown here is derived from an EMBL/GenBank/DDBJ whole genome shotgun (WGS) entry which is preliminary data.</text>
</comment>
<dbReference type="Proteomes" id="UP000617734">
    <property type="component" value="Unassembled WGS sequence"/>
</dbReference>
<dbReference type="EMBL" id="BNBO01000057">
    <property type="protein sequence ID" value="GHH82223.1"/>
    <property type="molecule type" value="Genomic_DNA"/>
</dbReference>
<feature type="region of interest" description="Disordered" evidence="1">
    <location>
        <begin position="28"/>
        <end position="53"/>
    </location>
</feature>
<dbReference type="SMART" id="SM00028">
    <property type="entry name" value="TPR"/>
    <property type="match status" value="4"/>
</dbReference>
<dbReference type="SUPFAM" id="SSF48452">
    <property type="entry name" value="TPR-like"/>
    <property type="match status" value="2"/>
</dbReference>
<dbReference type="Gene3D" id="1.25.40.10">
    <property type="entry name" value="Tetratricopeptide repeat domain"/>
    <property type="match status" value="3"/>
</dbReference>
<gene>
    <name evidence="3" type="ORF">GCM10018781_66730</name>
</gene>
<protein>
    <recommendedName>
        <fullName evidence="5">Tetratricopeptide repeat protein</fullName>
    </recommendedName>
</protein>
<keyword evidence="2" id="KW-0732">Signal</keyword>
<reference evidence="3" key="2">
    <citation type="submission" date="2020-09" db="EMBL/GenBank/DDBJ databases">
        <authorList>
            <person name="Sun Q."/>
            <person name="Ohkuma M."/>
        </authorList>
    </citation>
    <scope>NUCLEOTIDE SEQUENCE</scope>
    <source>
        <strain evidence="3">JCM 4646</strain>
    </source>
</reference>
<dbReference type="GeneID" id="95356947"/>
<dbReference type="InterPro" id="IPR011990">
    <property type="entry name" value="TPR-like_helical_dom_sf"/>
</dbReference>
<organism evidence="3 4">
    <name type="scientific">Kitasatospora indigofera</name>
    <dbReference type="NCBI Taxonomy" id="67307"/>
    <lineage>
        <taxon>Bacteria</taxon>
        <taxon>Bacillati</taxon>
        <taxon>Actinomycetota</taxon>
        <taxon>Actinomycetes</taxon>
        <taxon>Kitasatosporales</taxon>
        <taxon>Streptomycetaceae</taxon>
        <taxon>Kitasatospora</taxon>
    </lineage>
</organism>
<keyword evidence="4" id="KW-1185">Reference proteome</keyword>
<evidence type="ECO:0000313" key="4">
    <source>
        <dbReference type="Proteomes" id="UP000617734"/>
    </source>
</evidence>
<dbReference type="PANTHER" id="PTHR12558:SF33">
    <property type="entry name" value="BLL7664 PROTEIN"/>
    <property type="match status" value="1"/>
</dbReference>
<evidence type="ECO:0000313" key="3">
    <source>
        <dbReference type="EMBL" id="GHH82223.1"/>
    </source>
</evidence>
<reference evidence="3" key="1">
    <citation type="journal article" date="2014" name="Int. J. Syst. Evol. Microbiol.">
        <title>Complete genome sequence of Corynebacterium casei LMG S-19264T (=DSM 44701T), isolated from a smear-ripened cheese.</title>
        <authorList>
            <consortium name="US DOE Joint Genome Institute (JGI-PGF)"/>
            <person name="Walter F."/>
            <person name="Albersmeier A."/>
            <person name="Kalinowski J."/>
            <person name="Ruckert C."/>
        </authorList>
    </citation>
    <scope>NUCLEOTIDE SEQUENCE</scope>
    <source>
        <strain evidence="3">JCM 4646</strain>
    </source>
</reference>
<accession>A0A919GCT9</accession>
<dbReference type="PANTHER" id="PTHR12558">
    <property type="entry name" value="CELL DIVISION CYCLE 16,23,27"/>
    <property type="match status" value="1"/>
</dbReference>
<name>A0A919GCT9_9ACTN</name>
<dbReference type="RefSeq" id="WP_190214654.1">
    <property type="nucleotide sequence ID" value="NZ_BNBO01000057.1"/>
</dbReference>